<dbReference type="GO" id="GO:0003924">
    <property type="term" value="F:GTPase activity"/>
    <property type="evidence" value="ECO:0007669"/>
    <property type="project" value="InterPro"/>
</dbReference>
<keyword evidence="2" id="KW-0547">Nucleotide-binding</keyword>
<dbReference type="CDD" id="cd04165">
    <property type="entry name" value="GTPBP1_like"/>
    <property type="match status" value="1"/>
</dbReference>
<organism evidence="6 7">
    <name type="scientific">Plectus sambesii</name>
    <dbReference type="NCBI Taxonomy" id="2011161"/>
    <lineage>
        <taxon>Eukaryota</taxon>
        <taxon>Metazoa</taxon>
        <taxon>Ecdysozoa</taxon>
        <taxon>Nematoda</taxon>
        <taxon>Chromadorea</taxon>
        <taxon>Plectida</taxon>
        <taxon>Plectina</taxon>
        <taxon>Plectoidea</taxon>
        <taxon>Plectidae</taxon>
        <taxon>Plectus</taxon>
    </lineage>
</organism>
<protein>
    <submittedName>
        <fullName evidence="7">Tr-type G domain-containing protein</fullName>
    </submittedName>
</protein>
<keyword evidence="6" id="KW-1185">Reference proteome</keyword>
<dbReference type="SUPFAM" id="SSF52540">
    <property type="entry name" value="P-loop containing nucleoside triphosphate hydrolases"/>
    <property type="match status" value="1"/>
</dbReference>
<dbReference type="FunFam" id="3.40.50.300:FF:000091">
    <property type="entry name" value="Probable GTP-binding protein 1"/>
    <property type="match status" value="1"/>
</dbReference>
<evidence type="ECO:0000313" key="7">
    <source>
        <dbReference type="WBParaSite" id="PSAMB.scaffold4999size12928.g25694.t1"/>
    </source>
</evidence>
<evidence type="ECO:0000256" key="4">
    <source>
        <dbReference type="SAM" id="MobiDB-lite"/>
    </source>
</evidence>
<dbReference type="SUPFAM" id="SSF50465">
    <property type="entry name" value="EF-Tu/eEF-1alpha/eIF2-gamma C-terminal domain"/>
    <property type="match status" value="1"/>
</dbReference>
<dbReference type="GO" id="GO:0005525">
    <property type="term" value="F:GTP binding"/>
    <property type="evidence" value="ECO:0007669"/>
    <property type="project" value="UniProtKB-KW"/>
</dbReference>
<accession>A0A914WRM3</accession>
<dbReference type="AlphaFoldDB" id="A0A914WRM3"/>
<dbReference type="CDD" id="cd03708">
    <property type="entry name" value="GTPBP_III"/>
    <property type="match status" value="1"/>
</dbReference>
<dbReference type="InterPro" id="IPR009001">
    <property type="entry name" value="Transl_elong_EF1A/Init_IF2_C"/>
</dbReference>
<reference evidence="7" key="1">
    <citation type="submission" date="2022-11" db="UniProtKB">
        <authorList>
            <consortium name="WormBaseParasite"/>
        </authorList>
    </citation>
    <scope>IDENTIFICATION</scope>
</reference>
<evidence type="ECO:0000256" key="3">
    <source>
        <dbReference type="ARBA" id="ARBA00023134"/>
    </source>
</evidence>
<feature type="region of interest" description="Disordered" evidence="4">
    <location>
        <begin position="599"/>
        <end position="619"/>
    </location>
</feature>
<evidence type="ECO:0000256" key="2">
    <source>
        <dbReference type="ARBA" id="ARBA00022741"/>
    </source>
</evidence>
<dbReference type="InterPro" id="IPR000795">
    <property type="entry name" value="T_Tr_GTP-bd_dom"/>
</dbReference>
<evidence type="ECO:0000259" key="5">
    <source>
        <dbReference type="PROSITE" id="PS51722"/>
    </source>
</evidence>
<dbReference type="InterPro" id="IPR050055">
    <property type="entry name" value="EF-Tu_GTPase"/>
</dbReference>
<dbReference type="SUPFAM" id="SSF50447">
    <property type="entry name" value="Translation proteins"/>
    <property type="match status" value="1"/>
</dbReference>
<comment type="similarity">
    <text evidence="1">Belongs to the TRAFAC class translation factor GTPase superfamily. Classic translation factor GTPase family. EF-Tu/EF-1A subfamily.</text>
</comment>
<dbReference type="InterPro" id="IPR009000">
    <property type="entry name" value="Transl_B-barrel_sf"/>
</dbReference>
<dbReference type="InterPro" id="IPR027417">
    <property type="entry name" value="P-loop_NTPase"/>
</dbReference>
<dbReference type="Gene3D" id="2.40.30.10">
    <property type="entry name" value="Translation factors"/>
    <property type="match status" value="1"/>
</dbReference>
<dbReference type="PROSITE" id="PS51722">
    <property type="entry name" value="G_TR_2"/>
    <property type="match status" value="1"/>
</dbReference>
<dbReference type="CDD" id="cd03694">
    <property type="entry name" value="GTPBP_II"/>
    <property type="match status" value="1"/>
</dbReference>
<feature type="domain" description="Tr-type G" evidence="5">
    <location>
        <begin position="176"/>
        <end position="401"/>
    </location>
</feature>
<name>A0A914WRM3_9BILA</name>
<keyword evidence="3" id="KW-0342">GTP-binding</keyword>
<dbReference type="WBParaSite" id="PSAMB.scaffold4999size12928.g25694.t1">
    <property type="protein sequence ID" value="PSAMB.scaffold4999size12928.g25694.t1"/>
    <property type="gene ID" value="PSAMB.scaffold4999size12928.g25694"/>
</dbReference>
<dbReference type="Gene3D" id="3.40.50.300">
    <property type="entry name" value="P-loop containing nucleotide triphosphate hydrolases"/>
    <property type="match status" value="1"/>
</dbReference>
<evidence type="ECO:0000256" key="1">
    <source>
        <dbReference type="ARBA" id="ARBA00007249"/>
    </source>
</evidence>
<evidence type="ECO:0000313" key="6">
    <source>
        <dbReference type="Proteomes" id="UP000887566"/>
    </source>
</evidence>
<sequence>MDFMTSMFGSEATGRPRARRRIRVSSDADEPPLEVNGLRGSHYTTKADAMAGDPSNLPPEDEEGNVEYKLKLVNPTATRLQHLVTQLKWRLREGQGEAIYEIGVEDDGVCKGLSDNELQASLATLRSMADFLGASMVILRERDVTPEPETSEGAVRPPRHRIAEVLLRKVPDNQQFIELRVAVLGCADAGKSTLLGVLTQGELDNGRGKARLNLFRHLHEVQTGRTSSISLDVVGFDETGEMINYAEHSLEEVVEKAKKLVTLIDLAGHHKYLKTTIYGLTGHKPHFVMLVVAANTGPVGTAREHLGLAMALNFPVIVVVTKADVVTPVVLNRTLTSVETLLKGPGCKRFPLRINSVDDAMGAGQAFDHRGVVPIFVVSSVTGQNLDLLERFLNVLPPNGLALKDQDELCQKPTLMHIDEIFNVPQIGIVACGLLNDGVVREGDELLAGPDTNGAFHPVIVDSLQRNKQPCRVVRAGQAASVSISFVNNHSDVIMRKGMVLAAKELRPKERTCREFEARVYILFHPSPEICCGFQTTVHIGNVCQTATIVKIDKDSLKPGDSATVRFCFYRQPEFVVEGARLIFREGKTKGMGEVTRVFDHTSTSSASPPISKKHQRTA</sequence>
<feature type="region of interest" description="Disordered" evidence="4">
    <location>
        <begin position="1"/>
        <end position="40"/>
    </location>
</feature>
<dbReference type="GO" id="GO:0003746">
    <property type="term" value="F:translation elongation factor activity"/>
    <property type="evidence" value="ECO:0007669"/>
    <property type="project" value="TreeGrafter"/>
</dbReference>
<dbReference type="Proteomes" id="UP000887566">
    <property type="component" value="Unplaced"/>
</dbReference>
<proteinExistence type="inferred from homology"/>
<dbReference type="Pfam" id="PF00009">
    <property type="entry name" value="GTP_EFTU"/>
    <property type="match status" value="1"/>
</dbReference>
<dbReference type="PANTHER" id="PTHR43721">
    <property type="entry name" value="ELONGATION FACTOR TU-RELATED"/>
    <property type="match status" value="1"/>
</dbReference>
<dbReference type="PANTHER" id="PTHR43721:SF3">
    <property type="entry name" value="GTP-BINDING PROTEIN 2"/>
    <property type="match status" value="1"/>
</dbReference>
<dbReference type="InterPro" id="IPR035531">
    <property type="entry name" value="GTPBP1-like"/>
</dbReference>